<sequence length="59" mass="7070">SDANVDGFEASVPDDDGRLYYKPIDERYTYIRMFQHIDKNYQNIKLHDIVIYLSLISYH</sequence>
<evidence type="ECO:0000313" key="1">
    <source>
        <dbReference type="EMBL" id="CAG8782929.1"/>
    </source>
</evidence>
<protein>
    <submittedName>
        <fullName evidence="1">9795_t:CDS:1</fullName>
    </submittedName>
</protein>
<keyword evidence="2" id="KW-1185">Reference proteome</keyword>
<feature type="non-terminal residue" evidence="1">
    <location>
        <position position="1"/>
    </location>
</feature>
<organism evidence="1 2">
    <name type="scientific">Cetraspora pellucida</name>
    <dbReference type="NCBI Taxonomy" id="1433469"/>
    <lineage>
        <taxon>Eukaryota</taxon>
        <taxon>Fungi</taxon>
        <taxon>Fungi incertae sedis</taxon>
        <taxon>Mucoromycota</taxon>
        <taxon>Glomeromycotina</taxon>
        <taxon>Glomeromycetes</taxon>
        <taxon>Diversisporales</taxon>
        <taxon>Gigasporaceae</taxon>
        <taxon>Cetraspora</taxon>
    </lineage>
</organism>
<evidence type="ECO:0000313" key="2">
    <source>
        <dbReference type="Proteomes" id="UP000789759"/>
    </source>
</evidence>
<name>A0A9N9JHK6_9GLOM</name>
<reference evidence="1" key="1">
    <citation type="submission" date="2021-06" db="EMBL/GenBank/DDBJ databases">
        <authorList>
            <person name="Kallberg Y."/>
            <person name="Tangrot J."/>
            <person name="Rosling A."/>
        </authorList>
    </citation>
    <scope>NUCLEOTIDE SEQUENCE</scope>
    <source>
        <strain evidence="1">FL966</strain>
    </source>
</reference>
<dbReference type="AlphaFoldDB" id="A0A9N9JHK6"/>
<comment type="caution">
    <text evidence="1">The sequence shown here is derived from an EMBL/GenBank/DDBJ whole genome shotgun (WGS) entry which is preliminary data.</text>
</comment>
<proteinExistence type="predicted"/>
<accession>A0A9N9JHK6</accession>
<gene>
    <name evidence="1" type="ORF">CPELLU_LOCUS16494</name>
</gene>
<dbReference type="Proteomes" id="UP000789759">
    <property type="component" value="Unassembled WGS sequence"/>
</dbReference>
<dbReference type="EMBL" id="CAJVQA010024578">
    <property type="protein sequence ID" value="CAG8782929.1"/>
    <property type="molecule type" value="Genomic_DNA"/>
</dbReference>